<dbReference type="InterPro" id="IPR013838">
    <property type="entry name" value="Beta-tubulin_BS"/>
</dbReference>
<dbReference type="Proteomes" id="UP001651158">
    <property type="component" value="Unassembled WGS sequence"/>
</dbReference>
<gene>
    <name evidence="8" type="ORF">TcWFU_002639</name>
</gene>
<dbReference type="PANTHER" id="PTHR11588">
    <property type="entry name" value="TUBULIN"/>
    <property type="match status" value="1"/>
</dbReference>
<evidence type="ECO:0000256" key="5">
    <source>
        <dbReference type="ARBA" id="ARBA00023134"/>
    </source>
</evidence>
<evidence type="ECO:0000256" key="3">
    <source>
        <dbReference type="ARBA" id="ARBA00022701"/>
    </source>
</evidence>
<dbReference type="SUPFAM" id="SSF55307">
    <property type="entry name" value="Tubulin C-terminal domain-like"/>
    <property type="match status" value="1"/>
</dbReference>
<keyword evidence="4" id="KW-0547">Nucleotide-binding</keyword>
<dbReference type="EMBL" id="JAKROA010000001">
    <property type="protein sequence ID" value="KAL5111612.1"/>
    <property type="molecule type" value="Genomic_DNA"/>
</dbReference>
<keyword evidence="5" id="KW-0342">GTP-binding</keyword>
<dbReference type="Pfam" id="PF00091">
    <property type="entry name" value="Tubulin"/>
    <property type="match status" value="1"/>
</dbReference>
<reference evidence="8 9" key="1">
    <citation type="journal article" date="2022" name="Front. Cell. Infect. Microbiol.">
        <title>The Genomes of Two Strains of Taenia crassiceps the Animal Model for the Study of Human Cysticercosis.</title>
        <authorList>
            <person name="Bobes R.J."/>
            <person name="Estrada K."/>
            <person name="Rios-Valencia D.G."/>
            <person name="Calderon-Gallegos A."/>
            <person name="de la Torre P."/>
            <person name="Carrero J.C."/>
            <person name="Sanchez-Flores A."/>
            <person name="Laclette J.P."/>
        </authorList>
    </citation>
    <scope>NUCLEOTIDE SEQUENCE [LARGE SCALE GENOMIC DNA]</scope>
    <source>
        <strain evidence="8">WFUcys</strain>
    </source>
</reference>
<dbReference type="PROSITE" id="PS00228">
    <property type="entry name" value="TUBULIN_B_AUTOREG"/>
    <property type="match status" value="1"/>
</dbReference>
<dbReference type="InterPro" id="IPR003008">
    <property type="entry name" value="Tubulin_FtsZ_GTPase"/>
</dbReference>
<dbReference type="InterPro" id="IPR017975">
    <property type="entry name" value="Tubulin_CS"/>
</dbReference>
<evidence type="ECO:0000313" key="9">
    <source>
        <dbReference type="Proteomes" id="UP001651158"/>
    </source>
</evidence>
<dbReference type="Gene3D" id="3.30.1330.20">
    <property type="entry name" value="Tubulin/FtsZ, C-terminal domain"/>
    <property type="match status" value="1"/>
</dbReference>
<evidence type="ECO:0000256" key="4">
    <source>
        <dbReference type="ARBA" id="ARBA00022741"/>
    </source>
</evidence>
<dbReference type="Pfam" id="PF18101">
    <property type="entry name" value="Pan3_CK"/>
    <property type="match status" value="1"/>
</dbReference>
<dbReference type="InterPro" id="IPR037103">
    <property type="entry name" value="Tubulin/FtsZ-like_C"/>
</dbReference>
<comment type="cofactor">
    <cofactor evidence="1">
        <name>Mg(2+)</name>
        <dbReference type="ChEBI" id="CHEBI:18420"/>
    </cofactor>
</comment>
<dbReference type="InterPro" id="IPR000217">
    <property type="entry name" value="Tubulin"/>
</dbReference>
<dbReference type="Pfam" id="PF03953">
    <property type="entry name" value="Tubulin_C"/>
    <property type="match status" value="1"/>
</dbReference>
<dbReference type="Gene3D" id="3.40.50.1440">
    <property type="entry name" value="Tubulin/FtsZ, GTPase domain"/>
    <property type="match status" value="1"/>
</dbReference>
<dbReference type="PRINTS" id="PR01161">
    <property type="entry name" value="TUBULIN"/>
</dbReference>
<dbReference type="InterPro" id="IPR018316">
    <property type="entry name" value="Tubulin/FtsZ_2-layer-sand-dom"/>
</dbReference>
<evidence type="ECO:0000313" key="8">
    <source>
        <dbReference type="EMBL" id="KAL5111612.1"/>
    </source>
</evidence>
<organism evidence="8 9">
    <name type="scientific">Taenia crassiceps</name>
    <dbReference type="NCBI Taxonomy" id="6207"/>
    <lineage>
        <taxon>Eukaryota</taxon>
        <taxon>Metazoa</taxon>
        <taxon>Spiralia</taxon>
        <taxon>Lophotrochozoa</taxon>
        <taxon>Platyhelminthes</taxon>
        <taxon>Cestoda</taxon>
        <taxon>Eucestoda</taxon>
        <taxon>Cyclophyllidea</taxon>
        <taxon>Taeniidae</taxon>
        <taxon>Taenia</taxon>
    </lineage>
</organism>
<feature type="domain" description="Tubulin/FtsZ 2-layer sandwich" evidence="7">
    <location>
        <begin position="246"/>
        <end position="383"/>
    </location>
</feature>
<dbReference type="SMART" id="SM00864">
    <property type="entry name" value="Tubulin"/>
    <property type="match status" value="1"/>
</dbReference>
<dbReference type="InterPro" id="IPR036525">
    <property type="entry name" value="Tubulin/FtsZ_GTPase_sf"/>
</dbReference>
<dbReference type="InterPro" id="IPR041332">
    <property type="entry name" value="Pan3_CK"/>
</dbReference>
<sequence length="1156" mass="129509">MREIVHVQAGQCGNQIGAKFWEVISDEHGIDPTGTYHGDSDLQLERINVYYNEATGGKYVPRAILVDLEPGTMDSVRAGPFGQLFRPDNFVFGQSGAGNNWAKGHYTEGAELVDAVLDVVRKEAESCDCLQGFQLTHSLGGGTGSGMGTLLISKVREEYPDRIMNTFSVVPSPKVSDTVVEPYNATLSVHQLVENTDETYCIDNEALYDICFRTLRLGTPTYGDLNHLVSATMSGVTTCLRFPGQLNADLRKLAVNMVPFPRLHFFMPGFAPLTSRGCQQYRALTVPELTQQMFDAKNMMAACDPRHGRYLTVAAIFRGRMSMKEVDEQMLNVQNKNSSYFVEWIPNNVKTAVCDIPPRGLKMAATFVGNSTAIQELFKRVSEQFTAMFRRKAFLHWYTGEGMDEMEFTEAESNMNDLHSAQLHDTDNIRRCCLNIGLADQPASNRNAERPELASLSMSLANAYLNSPYQNTVPTQRIGGVRYSRPFAPSQSYQQSQNFDIGSWMDRSKIMNQLSVSPVAMDPKLGDPFVPGRFASSRTGDEPKSPSVNQRLPLANEGLSFNEMPVSRSSKLPLSASCDVGGAYNPMVSTVAPPPSHSEDSSRWVMYPPVPAYGSEHLRTGRFHLMRNTSPDSNAVTYMEQALHHSLKSKIRMCLPPATPNTKFPQQLGPYTSVSPMENAPLPSRALGLSTQCFRAWCPRLCRHVVLRRVILEPSKTISRDACFLANELCGAKDSSVLRLQDVVPVQEFRDNSVLFVYEFLPCARTLGDIFMMEQTKSSDRVIYTDMLQERTAWLLLVQLTQAIRFAHKTFHRSVDVLDPSKILIQDGTRLFVNCFGLKDVVNHPTVDSQTTEGKVKDFIALGKLMLGAIVGTGLAFEKPTEYLSLLDRAVSQELRNLIRDLLSGSVNTVDALVLSTADHVYDNLDAADTLARHLERHALNEVSNGRLFRLVCKLNSVIERQDTRASKHHEPEWSETDDRYMLKLFRDYVFHQVDHNGAPYLDLAHIVSALNKVEAGSGENVCLVSRKGEKAIIVTYAEIRDWLDKSFSHLVEDCRRSVFEQQMAQDLQRTTPPPRCRSCCHQPHSNRGLVIINLHIVRPQSPIHSPLSFPLALFLDSRYNKTECVRVFMHVLLFSFYTDQGVGNIELSDMLVVDF</sequence>
<dbReference type="Gene3D" id="1.10.510.10">
    <property type="entry name" value="Transferase(Phosphotransferase) domain 1"/>
    <property type="match status" value="1"/>
</dbReference>
<evidence type="ECO:0000259" key="7">
    <source>
        <dbReference type="SMART" id="SM00865"/>
    </source>
</evidence>
<proteinExistence type="inferred from homology"/>
<evidence type="ECO:0000259" key="6">
    <source>
        <dbReference type="SMART" id="SM00864"/>
    </source>
</evidence>
<keyword evidence="9" id="KW-1185">Reference proteome</keyword>
<dbReference type="Gene3D" id="1.10.287.600">
    <property type="entry name" value="Helix hairpin bin"/>
    <property type="match status" value="1"/>
</dbReference>
<protein>
    <submittedName>
        <fullName evidence="8">Tubulin beta chain</fullName>
    </submittedName>
</protein>
<evidence type="ECO:0000256" key="2">
    <source>
        <dbReference type="ARBA" id="ARBA00009636"/>
    </source>
</evidence>
<dbReference type="InterPro" id="IPR023123">
    <property type="entry name" value="Tubulin_C"/>
</dbReference>
<dbReference type="SMART" id="SM00865">
    <property type="entry name" value="Tubulin_C"/>
    <property type="match status" value="1"/>
</dbReference>
<comment type="similarity">
    <text evidence="2">Belongs to the tubulin family.</text>
</comment>
<name>A0ABR4QPI3_9CEST</name>
<comment type="caution">
    <text evidence="8">The sequence shown here is derived from an EMBL/GenBank/DDBJ whole genome shotgun (WGS) entry which is preliminary data.</text>
</comment>
<dbReference type="Gene3D" id="1.20.5.5160">
    <property type="match status" value="1"/>
</dbReference>
<dbReference type="SUPFAM" id="SSF52490">
    <property type="entry name" value="Tubulin nucleotide-binding domain-like"/>
    <property type="match status" value="1"/>
</dbReference>
<evidence type="ECO:0000256" key="1">
    <source>
        <dbReference type="ARBA" id="ARBA00001946"/>
    </source>
</evidence>
<dbReference type="PROSITE" id="PS00227">
    <property type="entry name" value="TUBULIN"/>
    <property type="match status" value="1"/>
</dbReference>
<dbReference type="CDD" id="cd02187">
    <property type="entry name" value="beta_tubulin"/>
    <property type="match status" value="1"/>
</dbReference>
<feature type="domain" description="Tubulin/FtsZ GTPase" evidence="6">
    <location>
        <begin position="47"/>
        <end position="244"/>
    </location>
</feature>
<dbReference type="Gene3D" id="1.10.287.3700">
    <property type="match status" value="1"/>
</dbReference>
<dbReference type="PRINTS" id="PR01163">
    <property type="entry name" value="BETATUBULIN"/>
</dbReference>
<keyword evidence="3" id="KW-0493">Microtubule</keyword>
<dbReference type="InterPro" id="IPR002453">
    <property type="entry name" value="Beta_tubulin"/>
</dbReference>
<dbReference type="InterPro" id="IPR008280">
    <property type="entry name" value="Tub_FtsZ_C"/>
</dbReference>
<accession>A0ABR4QPI3</accession>